<evidence type="ECO:0000256" key="1">
    <source>
        <dbReference type="ARBA" id="ARBA00022801"/>
    </source>
</evidence>
<dbReference type="PANTHER" id="PTHR22901">
    <property type="entry name" value="SIALATE O-ACETYLESTERASE"/>
    <property type="match status" value="1"/>
</dbReference>
<keyword evidence="1" id="KW-0378">Hydrolase</keyword>
<dbReference type="Gene3D" id="2.60.40.10">
    <property type="entry name" value="Immunoglobulins"/>
    <property type="match status" value="1"/>
</dbReference>
<feature type="domain" description="SGNH hydrolase-type esterase" evidence="3">
    <location>
        <begin position="28"/>
        <end position="203"/>
    </location>
</feature>
<organism evidence="4 5">
    <name type="scientific">Hwangdonia seohaensis</name>
    <dbReference type="NCBI Taxonomy" id="1240727"/>
    <lineage>
        <taxon>Bacteria</taxon>
        <taxon>Pseudomonadati</taxon>
        <taxon>Bacteroidota</taxon>
        <taxon>Flavobacteriia</taxon>
        <taxon>Flavobacteriales</taxon>
        <taxon>Flavobacteriaceae</taxon>
        <taxon>Hwangdonia</taxon>
    </lineage>
</organism>
<name>A0ABW3RFZ9_9FLAO</name>
<dbReference type="RefSeq" id="WP_311942349.1">
    <property type="nucleotide sequence ID" value="NZ_JAVSCK010000005.1"/>
</dbReference>
<evidence type="ECO:0000259" key="3">
    <source>
        <dbReference type="Pfam" id="PF13472"/>
    </source>
</evidence>
<gene>
    <name evidence="4" type="ORF">ACFQ2E_15315</name>
</gene>
<dbReference type="InterPro" id="IPR039329">
    <property type="entry name" value="SIAE"/>
</dbReference>
<dbReference type="InterPro" id="IPR005181">
    <property type="entry name" value="SASA"/>
</dbReference>
<dbReference type="InterPro" id="IPR013783">
    <property type="entry name" value="Ig-like_fold"/>
</dbReference>
<protein>
    <submittedName>
        <fullName evidence="4">GDSL-type esterase/lipase family protein</fullName>
    </submittedName>
</protein>
<dbReference type="Proteomes" id="UP001597163">
    <property type="component" value="Unassembled WGS sequence"/>
</dbReference>
<accession>A0ABW3RFZ9</accession>
<dbReference type="Pfam" id="PF03629">
    <property type="entry name" value="SASA"/>
    <property type="match status" value="1"/>
</dbReference>
<dbReference type="SUPFAM" id="SSF52266">
    <property type="entry name" value="SGNH hydrolase"/>
    <property type="match status" value="2"/>
</dbReference>
<dbReference type="Gene3D" id="3.40.50.1110">
    <property type="entry name" value="SGNH hydrolase"/>
    <property type="match status" value="2"/>
</dbReference>
<dbReference type="Pfam" id="PF13472">
    <property type="entry name" value="Lipase_GDSL_2"/>
    <property type="match status" value="1"/>
</dbReference>
<dbReference type="InterPro" id="IPR036514">
    <property type="entry name" value="SGNH_hydro_sf"/>
</dbReference>
<dbReference type="InterPro" id="IPR013830">
    <property type="entry name" value="SGNH_hydro"/>
</dbReference>
<evidence type="ECO:0000259" key="2">
    <source>
        <dbReference type="Pfam" id="PF03629"/>
    </source>
</evidence>
<keyword evidence="5" id="KW-1185">Reference proteome</keyword>
<feature type="domain" description="Sialate O-acetylesterase" evidence="2">
    <location>
        <begin position="481"/>
        <end position="581"/>
    </location>
</feature>
<evidence type="ECO:0000313" key="5">
    <source>
        <dbReference type="Proteomes" id="UP001597163"/>
    </source>
</evidence>
<sequence>MPLKFIYFIAFTFTLILPTQAQKIKVACVGNSVTYGAGIKDRAVNSYPAQLQKLLGNNYQVANFGYSGATMLKNGHKPYWTKNEFKQSQDFAPNIVIIHLGLNDQGNNNWPKHKDEFIADYLEMIAVYKNLPSKPKVFICKMTPTFSGHHWFEEGMRENFKDIQNKIETIAKTANVQLINLHEPLYRFPEYFPDNLHPTESGATVIAQKVYGAITGDFGGLKLPKFYGENMVFQRNEPIIISGTANANDEVLVNLNGEKSKVKVSANGEWQATLPAMKAGGPFPFKVESKLSENINFSKVYIGEVWLASGQSNMDWKVNQSRHAKTILKDSLNPNVFVFSMDPKVLNGRVFTKEELALCNTNDYFKYSGWSNTKDDILENFSAVAYAYAYNLQKELNVPIGIICNAIGGSPAQSWISRERMEQTHETISMLNDSWQNPLIDSWNSKQKTKNFDHNKNLNARHPYDPTFLFDSGILPLTNFNFKGVIWYQGESNAERVDLHERLFKMLINDWRIHFKKPELPFYYVQLSSINRPNWGAFRDSQRKLLAIEKTGMAVSSDIGHETDVHPTQKWIVGKRLAKVALAKTYNKNIAYSGPLLDFVNVINDKLEIHFKHGEGLKTVDGTAVKDIEIAGADKIFVKANTDIKGNTLIVWSENIKNPRFVRYGYASFTNGNLINKNNLPASTFSNILD</sequence>
<dbReference type="PANTHER" id="PTHR22901:SF0">
    <property type="entry name" value="SIALATE O-ACETYLESTERASE"/>
    <property type="match status" value="1"/>
</dbReference>
<reference evidence="5" key="1">
    <citation type="journal article" date="2019" name="Int. J. Syst. Evol. Microbiol.">
        <title>The Global Catalogue of Microorganisms (GCM) 10K type strain sequencing project: providing services to taxonomists for standard genome sequencing and annotation.</title>
        <authorList>
            <consortium name="The Broad Institute Genomics Platform"/>
            <consortium name="The Broad Institute Genome Sequencing Center for Infectious Disease"/>
            <person name="Wu L."/>
            <person name="Ma J."/>
        </authorList>
    </citation>
    <scope>NUCLEOTIDE SEQUENCE [LARGE SCALE GENOMIC DNA]</scope>
    <source>
        <strain evidence="5">CCUG 63246</strain>
    </source>
</reference>
<proteinExistence type="predicted"/>
<evidence type="ECO:0000313" key="4">
    <source>
        <dbReference type="EMBL" id="MFD1163798.1"/>
    </source>
</evidence>
<comment type="caution">
    <text evidence="4">The sequence shown here is derived from an EMBL/GenBank/DDBJ whole genome shotgun (WGS) entry which is preliminary data.</text>
</comment>
<dbReference type="EMBL" id="JBHTLJ010000005">
    <property type="protein sequence ID" value="MFD1163798.1"/>
    <property type="molecule type" value="Genomic_DNA"/>
</dbReference>